<keyword evidence="1" id="KW-0812">Transmembrane</keyword>
<feature type="transmembrane region" description="Helical" evidence="1">
    <location>
        <begin position="49"/>
        <end position="69"/>
    </location>
</feature>
<dbReference type="Proteomes" id="UP000266239">
    <property type="component" value="Unassembled WGS sequence"/>
</dbReference>
<evidence type="ECO:0000256" key="1">
    <source>
        <dbReference type="SAM" id="Phobius"/>
    </source>
</evidence>
<keyword evidence="1" id="KW-0472">Membrane</keyword>
<reference evidence="2 3" key="1">
    <citation type="submission" date="2018-08" db="EMBL/GenBank/DDBJ databases">
        <title>Aphanomyces genome sequencing and annotation.</title>
        <authorList>
            <person name="Minardi D."/>
            <person name="Oidtmann B."/>
            <person name="Van Der Giezen M."/>
            <person name="Studholme D.J."/>
        </authorList>
    </citation>
    <scope>NUCLEOTIDE SEQUENCE [LARGE SCALE GENOMIC DNA]</scope>
    <source>
        <strain evidence="2 3">Yx</strain>
    </source>
</reference>
<comment type="caution">
    <text evidence="2">The sequence shown here is derived from an EMBL/GenBank/DDBJ whole genome shotgun (WGS) entry which is preliminary data.</text>
</comment>
<evidence type="ECO:0000313" key="3">
    <source>
        <dbReference type="Proteomes" id="UP000266239"/>
    </source>
</evidence>
<accession>A0A397AFA0</accession>
<name>A0A397AFA0_APHAT</name>
<sequence>MDVCLISALMYAILTSSVGSFEDEIQLSPANHLAEVKKVSLEERSANQYVVLGLTIIGGGISVSMGYWLPLTDGHNFGSNHTDAPAVMFSLISTAKLK</sequence>
<evidence type="ECO:0000313" key="2">
    <source>
        <dbReference type="EMBL" id="RHY05746.1"/>
    </source>
</evidence>
<organism evidence="2 3">
    <name type="scientific">Aphanomyces astaci</name>
    <name type="common">Crayfish plague agent</name>
    <dbReference type="NCBI Taxonomy" id="112090"/>
    <lineage>
        <taxon>Eukaryota</taxon>
        <taxon>Sar</taxon>
        <taxon>Stramenopiles</taxon>
        <taxon>Oomycota</taxon>
        <taxon>Saprolegniomycetes</taxon>
        <taxon>Saprolegniales</taxon>
        <taxon>Verrucalvaceae</taxon>
        <taxon>Aphanomyces</taxon>
    </lineage>
</organism>
<gene>
    <name evidence="2" type="ORF">DYB25_010642</name>
</gene>
<keyword evidence="1" id="KW-1133">Transmembrane helix</keyword>
<dbReference type="AlphaFoldDB" id="A0A397AFA0"/>
<dbReference type="EMBL" id="QUTA01007805">
    <property type="protein sequence ID" value="RHY05746.1"/>
    <property type="molecule type" value="Genomic_DNA"/>
</dbReference>
<protein>
    <submittedName>
        <fullName evidence="2">Uncharacterized protein</fullName>
    </submittedName>
</protein>
<proteinExistence type="predicted"/>